<feature type="compositionally biased region" description="Basic and acidic residues" evidence="12">
    <location>
        <begin position="1"/>
        <end position="30"/>
    </location>
</feature>
<feature type="transmembrane region" description="Helical" evidence="13">
    <location>
        <begin position="92"/>
        <end position="111"/>
    </location>
</feature>
<dbReference type="PANTHER" id="PTHR11690">
    <property type="entry name" value="AMILORIDE-SENSITIVE SODIUM CHANNEL-RELATED"/>
    <property type="match status" value="1"/>
</dbReference>
<evidence type="ECO:0000256" key="12">
    <source>
        <dbReference type="SAM" id="MobiDB-lite"/>
    </source>
</evidence>
<comment type="subcellular location">
    <subcellularLocation>
        <location evidence="1">Membrane</location>
        <topology evidence="1">Multi-pass membrane protein</topology>
    </subcellularLocation>
</comment>
<evidence type="ECO:0000256" key="6">
    <source>
        <dbReference type="ARBA" id="ARBA00023053"/>
    </source>
</evidence>
<proteinExistence type="inferred from homology"/>
<dbReference type="GO" id="GO:0015280">
    <property type="term" value="F:ligand-gated sodium channel activity"/>
    <property type="evidence" value="ECO:0007669"/>
    <property type="project" value="TreeGrafter"/>
</dbReference>
<dbReference type="Pfam" id="PF00858">
    <property type="entry name" value="ASC"/>
    <property type="match status" value="1"/>
</dbReference>
<keyword evidence="2 11" id="KW-0813">Transport</keyword>
<feature type="region of interest" description="Disordered" evidence="12">
    <location>
        <begin position="1"/>
        <end position="57"/>
    </location>
</feature>
<dbReference type="Gene3D" id="1.10.287.820">
    <property type="entry name" value="Acid-sensing ion channel domain"/>
    <property type="match status" value="1"/>
</dbReference>
<evidence type="ECO:0000313" key="15">
    <source>
        <dbReference type="Proteomes" id="UP001497497"/>
    </source>
</evidence>
<keyword evidence="5 13" id="KW-1133">Transmembrane helix</keyword>
<evidence type="ECO:0000256" key="9">
    <source>
        <dbReference type="ARBA" id="ARBA00023201"/>
    </source>
</evidence>
<dbReference type="PRINTS" id="PR01078">
    <property type="entry name" value="AMINACHANNEL"/>
</dbReference>
<evidence type="ECO:0000256" key="3">
    <source>
        <dbReference type="ARBA" id="ARBA00022461"/>
    </source>
</evidence>
<evidence type="ECO:0000256" key="10">
    <source>
        <dbReference type="ARBA" id="ARBA00023303"/>
    </source>
</evidence>
<dbReference type="Gene3D" id="1.10.287.770">
    <property type="entry name" value="YojJ-like"/>
    <property type="match status" value="1"/>
</dbReference>
<evidence type="ECO:0000256" key="4">
    <source>
        <dbReference type="ARBA" id="ARBA00022692"/>
    </source>
</evidence>
<reference evidence="14 15" key="1">
    <citation type="submission" date="2024-04" db="EMBL/GenBank/DDBJ databases">
        <authorList>
            <consortium name="Genoscope - CEA"/>
            <person name="William W."/>
        </authorList>
    </citation>
    <scope>NUCLEOTIDE SEQUENCE [LARGE SCALE GENOMIC DNA]</scope>
</reference>
<feature type="transmembrane region" description="Helical" evidence="13">
    <location>
        <begin position="498"/>
        <end position="521"/>
    </location>
</feature>
<accession>A0AAV2HFL7</accession>
<evidence type="ECO:0000256" key="2">
    <source>
        <dbReference type="ARBA" id="ARBA00022448"/>
    </source>
</evidence>
<evidence type="ECO:0000256" key="7">
    <source>
        <dbReference type="ARBA" id="ARBA00023065"/>
    </source>
</evidence>
<keyword evidence="8 13" id="KW-0472">Membrane</keyword>
<keyword evidence="7 11" id="KW-0406">Ion transport</keyword>
<dbReference type="InterPro" id="IPR001873">
    <property type="entry name" value="ENaC"/>
</dbReference>
<evidence type="ECO:0000256" key="5">
    <source>
        <dbReference type="ARBA" id="ARBA00022989"/>
    </source>
</evidence>
<organism evidence="14 15">
    <name type="scientific">Lymnaea stagnalis</name>
    <name type="common">Great pond snail</name>
    <name type="synonym">Helix stagnalis</name>
    <dbReference type="NCBI Taxonomy" id="6523"/>
    <lineage>
        <taxon>Eukaryota</taxon>
        <taxon>Metazoa</taxon>
        <taxon>Spiralia</taxon>
        <taxon>Lophotrochozoa</taxon>
        <taxon>Mollusca</taxon>
        <taxon>Gastropoda</taxon>
        <taxon>Heterobranchia</taxon>
        <taxon>Euthyneura</taxon>
        <taxon>Panpulmonata</taxon>
        <taxon>Hygrophila</taxon>
        <taxon>Lymnaeoidea</taxon>
        <taxon>Lymnaeidae</taxon>
        <taxon>Lymnaea</taxon>
    </lineage>
</organism>
<evidence type="ECO:0000256" key="8">
    <source>
        <dbReference type="ARBA" id="ARBA00023136"/>
    </source>
</evidence>
<dbReference type="Proteomes" id="UP001497497">
    <property type="component" value="Unassembled WGS sequence"/>
</dbReference>
<keyword evidence="6" id="KW-0915">Sodium</keyword>
<evidence type="ECO:0000256" key="11">
    <source>
        <dbReference type="RuleBase" id="RU000679"/>
    </source>
</evidence>
<keyword evidence="3 11" id="KW-0894">Sodium channel</keyword>
<dbReference type="EMBL" id="CAXITT010000110">
    <property type="protein sequence ID" value="CAL1532214.1"/>
    <property type="molecule type" value="Genomic_DNA"/>
</dbReference>
<keyword evidence="4 11" id="KW-0812">Transmembrane</keyword>
<sequence>MHRKQIKPEHDYPLSTMEEREALNSDHAENGSRPASLAMVSNSSPAQEKQKKHDDDDEIEPVKDLLVYYAQNSTMHGVPSIVGSELYRGRHIFWMCVVCIMALFLGTVIYWQMTDYYSYPTVTSVDIRYVSEKDFPAITLCDQNTLDYNHIKMLGDNFTATHLAKLTEITGLYQAVVHKIMSQIPMPPKNASYNSSEEVSKMLDRVLKKYTFSKLRCSWGDHFWNHCPCSHPRLTEMGFCMTVDVNKLAKEVSENSSDARNDGMSPAVSNAMRGLTMYLDIPSVEIPYRIYHMTGFKIVLHEPNEEPLPLSSGFLVGANVTLEVEISKNVKEGLPPPFKAFGGSICVDTQSGSFKNPLHRFPNYTKEACETECFMNFVVDTCNGCRHFLHPGNETSCAVDHLAKCYFDAQRLYYGGKNRTKCDCPLPCVQSTYKASVTSADFKPTEYFLNIQMQQRGFTLNQSLAYVHFFYSDPVVTTMRQVAIYSAEGLLGSIGGQIGLFMGFSLVTVAEMLELIFLLATRGRKLDERVKRHRENEAAVQAAIQATA</sequence>
<comment type="similarity">
    <text evidence="11">Belongs to the amiloride-sensitive sodium channel (TC 1.A.6) family.</text>
</comment>
<keyword evidence="9 11" id="KW-0739">Sodium transport</keyword>
<dbReference type="AlphaFoldDB" id="A0AAV2HFL7"/>
<evidence type="ECO:0000313" key="14">
    <source>
        <dbReference type="EMBL" id="CAL1532214.1"/>
    </source>
</evidence>
<evidence type="ECO:0000256" key="1">
    <source>
        <dbReference type="ARBA" id="ARBA00004141"/>
    </source>
</evidence>
<dbReference type="GO" id="GO:0005886">
    <property type="term" value="C:plasma membrane"/>
    <property type="evidence" value="ECO:0007669"/>
    <property type="project" value="TreeGrafter"/>
</dbReference>
<protein>
    <submittedName>
        <fullName evidence="14">Uncharacterized protein</fullName>
    </submittedName>
</protein>
<gene>
    <name evidence="14" type="ORF">GSLYS_00006293001</name>
</gene>
<name>A0AAV2HFL7_LYMST</name>
<dbReference type="PANTHER" id="PTHR11690:SF300">
    <property type="entry name" value="PICKPOCKET PROTEIN 19"/>
    <property type="match status" value="1"/>
</dbReference>
<keyword evidence="15" id="KW-1185">Reference proteome</keyword>
<evidence type="ECO:0000256" key="13">
    <source>
        <dbReference type="SAM" id="Phobius"/>
    </source>
</evidence>
<comment type="caution">
    <text evidence="14">The sequence shown here is derived from an EMBL/GenBank/DDBJ whole genome shotgun (WGS) entry which is preliminary data.</text>
</comment>
<keyword evidence="10 11" id="KW-0407">Ion channel</keyword>